<dbReference type="SMART" id="SM00989">
    <property type="entry name" value="V4R"/>
    <property type="match status" value="1"/>
</dbReference>
<dbReference type="PANTHER" id="PTHR32071">
    <property type="entry name" value="TRANSCRIPTIONAL REGULATORY PROTEIN"/>
    <property type="match status" value="1"/>
</dbReference>
<keyword evidence="3" id="KW-0902">Two-component regulatory system</keyword>
<dbReference type="InterPro" id="IPR027417">
    <property type="entry name" value="P-loop_NTPase"/>
</dbReference>
<dbReference type="GO" id="GO:0043565">
    <property type="term" value="F:sequence-specific DNA binding"/>
    <property type="evidence" value="ECO:0007669"/>
    <property type="project" value="InterPro"/>
</dbReference>
<dbReference type="InterPro" id="IPR010523">
    <property type="entry name" value="XylR_N"/>
</dbReference>
<dbReference type="InterPro" id="IPR002197">
    <property type="entry name" value="HTH_Fis"/>
</dbReference>
<dbReference type="SUPFAM" id="SSF46689">
    <property type="entry name" value="Homeodomain-like"/>
    <property type="match status" value="1"/>
</dbReference>
<dbReference type="OrthoDB" id="9770562at2"/>
<dbReference type="PROSITE" id="PS50045">
    <property type="entry name" value="SIGMA54_INTERACT_4"/>
    <property type="match status" value="1"/>
</dbReference>
<keyword evidence="8" id="KW-1185">Reference proteome</keyword>
<dbReference type="Gene3D" id="1.10.10.60">
    <property type="entry name" value="Homeodomain-like"/>
    <property type="match status" value="1"/>
</dbReference>
<evidence type="ECO:0000256" key="2">
    <source>
        <dbReference type="ARBA" id="ARBA00022840"/>
    </source>
</evidence>
<dbReference type="EMBL" id="FXYE01000005">
    <property type="protein sequence ID" value="SMX51162.1"/>
    <property type="molecule type" value="Genomic_DNA"/>
</dbReference>
<dbReference type="SUPFAM" id="SSF52540">
    <property type="entry name" value="P-loop containing nucleoside triphosphate hydrolases"/>
    <property type="match status" value="1"/>
</dbReference>
<dbReference type="Pfam" id="PF06505">
    <property type="entry name" value="XylR_N"/>
    <property type="match status" value="1"/>
</dbReference>
<evidence type="ECO:0000256" key="4">
    <source>
        <dbReference type="ARBA" id="ARBA00023015"/>
    </source>
</evidence>
<dbReference type="GO" id="GO:0005524">
    <property type="term" value="F:ATP binding"/>
    <property type="evidence" value="ECO:0007669"/>
    <property type="project" value="UniProtKB-KW"/>
</dbReference>
<dbReference type="InterPro" id="IPR004096">
    <property type="entry name" value="V4R"/>
</dbReference>
<keyword evidence="2" id="KW-0067">ATP-binding</keyword>
<evidence type="ECO:0000259" key="6">
    <source>
        <dbReference type="PROSITE" id="PS50045"/>
    </source>
</evidence>
<evidence type="ECO:0000256" key="1">
    <source>
        <dbReference type="ARBA" id="ARBA00022741"/>
    </source>
</evidence>
<dbReference type="InterPro" id="IPR009057">
    <property type="entry name" value="Homeodomain-like_sf"/>
</dbReference>
<dbReference type="Pfam" id="PF02830">
    <property type="entry name" value="V4R"/>
    <property type="match status" value="1"/>
</dbReference>
<dbReference type="Pfam" id="PF25601">
    <property type="entry name" value="AAA_lid_14"/>
    <property type="match status" value="1"/>
</dbReference>
<name>A0A238L9X3_9RHOB</name>
<feature type="domain" description="Sigma-54 factor interaction" evidence="6">
    <location>
        <begin position="253"/>
        <end position="435"/>
    </location>
</feature>
<dbReference type="GO" id="GO:0006355">
    <property type="term" value="P:regulation of DNA-templated transcription"/>
    <property type="evidence" value="ECO:0007669"/>
    <property type="project" value="InterPro"/>
</dbReference>
<dbReference type="Pfam" id="PF02954">
    <property type="entry name" value="HTH_8"/>
    <property type="match status" value="1"/>
</dbReference>
<keyword evidence="4" id="KW-0805">Transcription regulation</keyword>
<organism evidence="7 8">
    <name type="scientific">Actibacterium lipolyticum</name>
    <dbReference type="NCBI Taxonomy" id="1524263"/>
    <lineage>
        <taxon>Bacteria</taxon>
        <taxon>Pseudomonadati</taxon>
        <taxon>Pseudomonadota</taxon>
        <taxon>Alphaproteobacteria</taxon>
        <taxon>Rhodobacterales</taxon>
        <taxon>Roseobacteraceae</taxon>
        <taxon>Actibacterium</taxon>
    </lineage>
</organism>
<dbReference type="InterPro" id="IPR058031">
    <property type="entry name" value="AAA_lid_NorR"/>
</dbReference>
<sequence>MKTHADQKDLLDRGGRPTLGDLLEKLEFRPADGSIQLNGARMLLQRASFVADVQNQLTRWYGEHEAQVLLLRLGYRAGREDALFVQQAWPNLDIGDAFTAGTRLHMVTGTVRVETIFNDFDFRSDKFSSEFLWHGSVEASEYHRQYGRALAPVCWGQTGYASGYASQFFRKLVIFKEEHCAAMGHKSCRVVGKTIDSWGEDDPFVQMFLKEVLPTRAEMPRFGRGKPHYAPSGRNDGIDALMLAPVHNDLTTIARHRLHALICGPVGSGRMRAANWLHQESADGHGTFTCLAVGAAKLSETLERLATALRQRQTQHETLVIEGIDALPADQQQALFRLINAAPPRAQFRVIGLSDLSVQAVAAKLRPDLMHALGVLPINLPPLNARADDLPALAAAVLSGLNSPPLTPEAAAALGTQPWPGNLPELTATLHRASLSSDGPITAAQLSDSMWSPATADPADELWDLLHPALQSGETTIEALTAGLYARALKESDGNMSKAARLLGLSRAQLAYRLR</sequence>
<keyword evidence="5" id="KW-0804">Transcription</keyword>
<dbReference type="Proteomes" id="UP000202922">
    <property type="component" value="Unassembled WGS sequence"/>
</dbReference>
<reference evidence="8" key="1">
    <citation type="submission" date="2017-05" db="EMBL/GenBank/DDBJ databases">
        <authorList>
            <person name="Rodrigo-Torres L."/>
            <person name="Arahal R. D."/>
            <person name="Lucena T."/>
        </authorList>
    </citation>
    <scope>NUCLEOTIDE SEQUENCE [LARGE SCALE GENOMIC DNA]</scope>
    <source>
        <strain evidence="8">CECT 8621</strain>
    </source>
</reference>
<dbReference type="Gene3D" id="3.40.50.300">
    <property type="entry name" value="P-loop containing nucleotide triphosphate hydrolases"/>
    <property type="match status" value="1"/>
</dbReference>
<gene>
    <name evidence="7" type="primary">glnG_2</name>
    <name evidence="7" type="ORF">COL8621_03692</name>
</gene>
<dbReference type="PRINTS" id="PR01590">
    <property type="entry name" value="HTHFIS"/>
</dbReference>
<accession>A0A238L9X3</accession>
<dbReference type="Gene3D" id="1.10.8.60">
    <property type="match status" value="1"/>
</dbReference>
<evidence type="ECO:0000313" key="8">
    <source>
        <dbReference type="Proteomes" id="UP000202922"/>
    </source>
</evidence>
<dbReference type="Pfam" id="PF14532">
    <property type="entry name" value="Sigma54_activ_2"/>
    <property type="match status" value="1"/>
</dbReference>
<dbReference type="GO" id="GO:0000160">
    <property type="term" value="P:phosphorelay signal transduction system"/>
    <property type="evidence" value="ECO:0007669"/>
    <property type="project" value="UniProtKB-KW"/>
</dbReference>
<dbReference type="SUPFAM" id="SSF111126">
    <property type="entry name" value="Ligand-binding domain in the NO signalling and Golgi transport"/>
    <property type="match status" value="1"/>
</dbReference>
<proteinExistence type="predicted"/>
<dbReference type="InterPro" id="IPR002078">
    <property type="entry name" value="Sigma_54_int"/>
</dbReference>
<evidence type="ECO:0000313" key="7">
    <source>
        <dbReference type="EMBL" id="SMX51162.1"/>
    </source>
</evidence>
<evidence type="ECO:0000256" key="5">
    <source>
        <dbReference type="ARBA" id="ARBA00023163"/>
    </source>
</evidence>
<dbReference type="RefSeq" id="WP_093968861.1">
    <property type="nucleotide sequence ID" value="NZ_FXYE01000005.1"/>
</dbReference>
<keyword evidence="1" id="KW-0547">Nucleotide-binding</keyword>
<dbReference type="InterPro" id="IPR024096">
    <property type="entry name" value="NO_sig/Golgi_transp_ligand-bd"/>
</dbReference>
<protein>
    <submittedName>
        <fullName evidence="7">Nitrogen regulation protein NR(I)</fullName>
    </submittedName>
</protein>
<dbReference type="AlphaFoldDB" id="A0A238L9X3"/>
<evidence type="ECO:0000256" key="3">
    <source>
        <dbReference type="ARBA" id="ARBA00023012"/>
    </source>
</evidence>
<dbReference type="Gene3D" id="3.30.1380.20">
    <property type="entry name" value="Trafficking protein particle complex subunit 3"/>
    <property type="match status" value="1"/>
</dbReference>